<proteinExistence type="predicted"/>
<accession>A0A9I9ECD3</accession>
<protein>
    <submittedName>
        <fullName evidence="1">Uncharacterized protein</fullName>
    </submittedName>
</protein>
<dbReference type="EnsemblPlants" id="MELO3C031785.2.1">
    <property type="protein sequence ID" value="MELO3C031785.2.1"/>
    <property type="gene ID" value="MELO3C031785.2"/>
</dbReference>
<dbReference type="Gramene" id="MELO3C031785.2.1">
    <property type="protein sequence ID" value="MELO3C031785.2.1"/>
    <property type="gene ID" value="MELO3C031785.2"/>
</dbReference>
<sequence length="86" mass="9313">MEDEKGGAGINISGVVNVEHTYLDGVIGRSRRPMAWVGGLHCTMRRGASLRSAQSSRAYVIICCCGGLRSRGPYSILSVIKTFLLR</sequence>
<dbReference type="AlphaFoldDB" id="A0A9I9ECD3"/>
<name>A0A9I9ECD3_CUCME</name>
<organism evidence="1">
    <name type="scientific">Cucumis melo</name>
    <name type="common">Muskmelon</name>
    <dbReference type="NCBI Taxonomy" id="3656"/>
    <lineage>
        <taxon>Eukaryota</taxon>
        <taxon>Viridiplantae</taxon>
        <taxon>Streptophyta</taxon>
        <taxon>Embryophyta</taxon>
        <taxon>Tracheophyta</taxon>
        <taxon>Spermatophyta</taxon>
        <taxon>Magnoliopsida</taxon>
        <taxon>eudicotyledons</taxon>
        <taxon>Gunneridae</taxon>
        <taxon>Pentapetalae</taxon>
        <taxon>rosids</taxon>
        <taxon>fabids</taxon>
        <taxon>Cucurbitales</taxon>
        <taxon>Cucurbitaceae</taxon>
        <taxon>Benincaseae</taxon>
        <taxon>Cucumis</taxon>
    </lineage>
</organism>
<reference evidence="1" key="1">
    <citation type="submission" date="2023-03" db="UniProtKB">
        <authorList>
            <consortium name="EnsemblPlants"/>
        </authorList>
    </citation>
    <scope>IDENTIFICATION</scope>
</reference>
<evidence type="ECO:0000313" key="1">
    <source>
        <dbReference type="EnsemblPlants" id="MELO3C031785.2.1"/>
    </source>
</evidence>